<keyword evidence="8" id="KW-1185">Reference proteome</keyword>
<evidence type="ECO:0000256" key="5">
    <source>
        <dbReference type="SAM" id="MobiDB-lite"/>
    </source>
</evidence>
<name>A0A168AR69_9HYPO</name>
<feature type="compositionally biased region" description="Acidic residues" evidence="5">
    <location>
        <begin position="103"/>
        <end position="134"/>
    </location>
</feature>
<evidence type="ECO:0000313" key="7">
    <source>
        <dbReference type="EMBL" id="KZZ94234.1"/>
    </source>
</evidence>
<dbReference type="GO" id="GO:0003729">
    <property type="term" value="F:mRNA binding"/>
    <property type="evidence" value="ECO:0007669"/>
    <property type="project" value="TreeGrafter"/>
</dbReference>
<comment type="function">
    <text evidence="1 4">Component of the cleavage factor IA (CFIA) complex, which is involved in the endonucleolytic cleavage during polyadenylation-dependent pre-mRNA 3'-end formation.</text>
</comment>
<dbReference type="Pfam" id="PF05843">
    <property type="entry name" value="Suf"/>
    <property type="match status" value="1"/>
</dbReference>
<feature type="region of interest" description="Disordered" evidence="5">
    <location>
        <begin position="1"/>
        <end position="165"/>
    </location>
</feature>
<dbReference type="InterPro" id="IPR003107">
    <property type="entry name" value="HAT"/>
</dbReference>
<keyword evidence="4" id="KW-0507">mRNA processing</keyword>
<dbReference type="InterPro" id="IPR011990">
    <property type="entry name" value="TPR-like_helical_dom_sf"/>
</dbReference>
<keyword evidence="2" id="KW-0677">Repeat</keyword>
<evidence type="ECO:0000256" key="1">
    <source>
        <dbReference type="ARBA" id="ARBA00002863"/>
    </source>
</evidence>
<dbReference type="STRING" id="1081109.A0A168AR69"/>
<proteinExistence type="predicted"/>
<organism evidence="7 8">
    <name type="scientific">Moelleriella libera RCEF 2490</name>
    <dbReference type="NCBI Taxonomy" id="1081109"/>
    <lineage>
        <taxon>Eukaryota</taxon>
        <taxon>Fungi</taxon>
        <taxon>Dikarya</taxon>
        <taxon>Ascomycota</taxon>
        <taxon>Pezizomycotina</taxon>
        <taxon>Sordariomycetes</taxon>
        <taxon>Hypocreomycetidae</taxon>
        <taxon>Hypocreales</taxon>
        <taxon>Clavicipitaceae</taxon>
        <taxon>Moelleriella</taxon>
    </lineage>
</organism>
<feature type="compositionally biased region" description="Acidic residues" evidence="5">
    <location>
        <begin position="53"/>
        <end position="65"/>
    </location>
</feature>
<dbReference type="Proteomes" id="UP000078544">
    <property type="component" value="Unassembled WGS sequence"/>
</dbReference>
<feature type="domain" description="Suppressor of forked" evidence="6">
    <location>
        <begin position="181"/>
        <end position="792"/>
    </location>
</feature>
<protein>
    <recommendedName>
        <fullName evidence="4">mRNA 3'-end-processing protein RNA14</fullName>
    </recommendedName>
</protein>
<feature type="compositionally biased region" description="Acidic residues" evidence="5">
    <location>
        <begin position="574"/>
        <end position="595"/>
    </location>
</feature>
<feature type="compositionally biased region" description="Low complexity" evidence="5">
    <location>
        <begin position="84"/>
        <end position="96"/>
    </location>
</feature>
<evidence type="ECO:0000259" key="6">
    <source>
        <dbReference type="Pfam" id="PF05843"/>
    </source>
</evidence>
<sequence length="1021" mass="114450">MANENTSWDGKASGILEYDPLAPPTAGGQQRTAAQSAGSPGAVSNSVVKTEDNNEDQEDGAEYDPESVGLDVVTRIPGKSASVTPSRKPTTKPRTSGGFVVEASDDDDDDGDDDDDDGDGDDNDGEDEEEEVEEQGNSHSSTRVAKLASPHANASSNGATAVPKSHTAMTAPPVIAGVDPVTLLEARIQENPRGDMDAWLSLIADYKRRSRLDDLRRVYNRFLDVFPQAADIWVEWIEMELNLDNFVDAEQLFGRCLMTVPNVRLWTVYLNYIRRRNDLTIDPTGQARRTVTQSYEFVIDNIGVDRDSGSIWQDYVLFIKNGPGQVGGTGWQDQQKMDQLRKAYHRAIAVPMSAVNTLWKEYDQFEMGLNKVTGRKFIQERSPGYMSAKSANIALDNITRSLKRTNLPRLPPAPDFDGYEDFHAQVDIWKKWIAWEKEDPLVLKDDEPKAYKQRILYCYKQAMMTLRFWPEIWVDAATWCYDNDVRENDKVLGSDLLLRGLAANPESVLLALRHADHLELHYAEKEVDKSEYAKAVRKPYDSVLDTLYKMGDKVKEREKLEIQTLKQAATQEPDLQESIEPVDDGDDDDDDDNDELAPRKSLVEKRIIAIQQAYAAESQLLSKTISYVWIAMARAMRRIQGKGSQTEGGLRKVFTDARQRGRLTSDVYVAVAQLESVVYKDPVGAKIFERGARLFPNDEGFMIEYLKYLHSKDDTTNARVAFETCVNRLISKPETLFKARPLYAYFHKYESQYGELSQIAKLEARMAELFPDDPKLASFISRYSSDTFNPVTAPLIVSKAVQMRPKRLRPAAEQAVPTRESIPPPRHEQSPRPQYLRTTASPKRPFGIDEDDLHPPKRLARGVSPLKGAAGRRLDQQRRNQTSALHRDITFLLGILPPAHTYDAQKLNPSGMAKILRDTQLPDYSSWKAKTGGQYLFAPQTHSRHISGEFTSRPLSPYGRLASFTGGFRNSPLRTESAGAFASSPYAPLDGSAATAPWPSSHPTAYGSPQPPMGQYGGYRF</sequence>
<reference evidence="7 8" key="1">
    <citation type="journal article" date="2016" name="Genome Biol. Evol.">
        <title>Divergent and convergent evolution of fungal pathogenicity.</title>
        <authorList>
            <person name="Shang Y."/>
            <person name="Xiao G."/>
            <person name="Zheng P."/>
            <person name="Cen K."/>
            <person name="Zhan S."/>
            <person name="Wang C."/>
        </authorList>
    </citation>
    <scope>NUCLEOTIDE SEQUENCE [LARGE SCALE GENOMIC DNA]</scope>
    <source>
        <strain evidence="7 8">RCEF 2490</strain>
    </source>
</reference>
<dbReference type="OrthoDB" id="26282at2759"/>
<accession>A0A168AR69</accession>
<comment type="caution">
    <text evidence="7">The sequence shown here is derived from an EMBL/GenBank/DDBJ whole genome shotgun (WGS) entry which is preliminary data.</text>
</comment>
<dbReference type="GO" id="GO:0005737">
    <property type="term" value="C:cytoplasm"/>
    <property type="evidence" value="ECO:0007669"/>
    <property type="project" value="UniProtKB-SubCell"/>
</dbReference>
<dbReference type="InterPro" id="IPR045243">
    <property type="entry name" value="Rna14-like"/>
</dbReference>
<feature type="region of interest" description="Disordered" evidence="5">
    <location>
        <begin position="566"/>
        <end position="597"/>
    </location>
</feature>
<dbReference type="GO" id="GO:0180010">
    <property type="term" value="P:co-transcriptional mRNA 3'-end processing, cleavage and polyadenylation pathway"/>
    <property type="evidence" value="ECO:0007669"/>
    <property type="project" value="UniProtKB-UniRule"/>
</dbReference>
<dbReference type="PANTHER" id="PTHR19980:SF0">
    <property type="entry name" value="CLEAVAGE STIMULATION FACTOR SUBUNIT 3"/>
    <property type="match status" value="1"/>
</dbReference>
<dbReference type="SMART" id="SM00386">
    <property type="entry name" value="HAT"/>
    <property type="match status" value="5"/>
</dbReference>
<comment type="subcellular location">
    <subcellularLocation>
        <location evidence="4">Nucleus</location>
    </subcellularLocation>
    <subcellularLocation>
        <location evidence="4">Cytoplasm</location>
    </subcellularLocation>
    <text evidence="4">Nucleus and/or cytoplasm.</text>
</comment>
<dbReference type="Gene3D" id="1.25.40.1040">
    <property type="match status" value="2"/>
</dbReference>
<dbReference type="GO" id="GO:0005634">
    <property type="term" value="C:nucleus"/>
    <property type="evidence" value="ECO:0007669"/>
    <property type="project" value="UniProtKB-SubCell"/>
</dbReference>
<dbReference type="PANTHER" id="PTHR19980">
    <property type="entry name" value="RNA CLEAVAGE STIMULATION FACTOR"/>
    <property type="match status" value="1"/>
</dbReference>
<keyword evidence="3 4" id="KW-0539">Nucleus</keyword>
<gene>
    <name evidence="7" type="ORF">AAL_05201</name>
</gene>
<dbReference type="EMBL" id="AZGY01000011">
    <property type="protein sequence ID" value="KZZ94234.1"/>
    <property type="molecule type" value="Genomic_DNA"/>
</dbReference>
<evidence type="ECO:0000256" key="4">
    <source>
        <dbReference type="RuleBase" id="RU369035"/>
    </source>
</evidence>
<dbReference type="SUPFAM" id="SSF48452">
    <property type="entry name" value="TPR-like"/>
    <property type="match status" value="2"/>
</dbReference>
<dbReference type="AlphaFoldDB" id="A0A168AR69"/>
<keyword evidence="4" id="KW-0963">Cytoplasm</keyword>
<feature type="region of interest" description="Disordered" evidence="5">
    <location>
        <begin position="808"/>
        <end position="863"/>
    </location>
</feature>
<feature type="region of interest" description="Disordered" evidence="5">
    <location>
        <begin position="992"/>
        <end position="1021"/>
    </location>
</feature>
<evidence type="ECO:0000256" key="3">
    <source>
        <dbReference type="ARBA" id="ARBA00023242"/>
    </source>
</evidence>
<dbReference type="InterPro" id="IPR008847">
    <property type="entry name" value="Suf"/>
</dbReference>
<evidence type="ECO:0000313" key="8">
    <source>
        <dbReference type="Proteomes" id="UP000078544"/>
    </source>
</evidence>
<feature type="compositionally biased region" description="Polar residues" evidence="5">
    <location>
        <begin position="27"/>
        <end position="48"/>
    </location>
</feature>
<evidence type="ECO:0000256" key="2">
    <source>
        <dbReference type="ARBA" id="ARBA00022737"/>
    </source>
</evidence>